<dbReference type="CDD" id="cd09076">
    <property type="entry name" value="L1-EN"/>
    <property type="match status" value="1"/>
</dbReference>
<dbReference type="Gene3D" id="3.60.10.10">
    <property type="entry name" value="Endonuclease/exonuclease/phosphatase"/>
    <property type="match status" value="1"/>
</dbReference>
<dbReference type="InterPro" id="IPR005135">
    <property type="entry name" value="Endo/exonuclease/phosphatase"/>
</dbReference>
<dbReference type="CDD" id="cd01650">
    <property type="entry name" value="RT_nLTR_like"/>
    <property type="match status" value="1"/>
</dbReference>
<protein>
    <recommendedName>
        <fullName evidence="1">Reverse transcriptase domain-containing protein</fullName>
    </recommendedName>
</protein>
<dbReference type="Ensembl" id="ENSCCRT00020099767.1">
    <property type="protein sequence ID" value="ENSCCRP00020091285.1"/>
    <property type="gene ID" value="ENSCCRG00020041815.1"/>
</dbReference>
<reference evidence="2" key="1">
    <citation type="submission" date="2025-08" db="UniProtKB">
        <authorList>
            <consortium name="Ensembl"/>
        </authorList>
    </citation>
    <scope>IDENTIFICATION</scope>
</reference>
<dbReference type="Pfam" id="PF03372">
    <property type="entry name" value="Exo_endo_phos"/>
    <property type="match status" value="1"/>
</dbReference>
<dbReference type="GO" id="GO:0003824">
    <property type="term" value="F:catalytic activity"/>
    <property type="evidence" value="ECO:0007669"/>
    <property type="project" value="InterPro"/>
</dbReference>
<proteinExistence type="predicted"/>
<dbReference type="PROSITE" id="PS50878">
    <property type="entry name" value="RT_POL"/>
    <property type="match status" value="1"/>
</dbReference>
<dbReference type="InterPro" id="IPR043502">
    <property type="entry name" value="DNA/RNA_pol_sf"/>
</dbReference>
<dbReference type="PANTHER" id="PTHR31635">
    <property type="entry name" value="REVERSE TRANSCRIPTASE DOMAIN-CONTAINING PROTEIN-RELATED"/>
    <property type="match status" value="1"/>
</dbReference>
<dbReference type="PANTHER" id="PTHR31635:SF196">
    <property type="entry name" value="REVERSE TRANSCRIPTASE DOMAIN-CONTAINING PROTEIN-RELATED"/>
    <property type="match status" value="1"/>
</dbReference>
<dbReference type="InterPro" id="IPR000477">
    <property type="entry name" value="RT_dom"/>
</dbReference>
<dbReference type="SUPFAM" id="SSF56672">
    <property type="entry name" value="DNA/RNA polymerases"/>
    <property type="match status" value="1"/>
</dbReference>
<dbReference type="AlphaFoldDB" id="A0A8C2PXY0"/>
<name>A0A8C2PXY0_CYPCA</name>
<accession>A0A8C2PXY0</accession>
<evidence type="ECO:0000259" key="1">
    <source>
        <dbReference type="PROSITE" id="PS50878"/>
    </source>
</evidence>
<feature type="domain" description="Reverse transcriptase" evidence="1">
    <location>
        <begin position="500"/>
        <end position="771"/>
    </location>
</feature>
<dbReference type="Proteomes" id="UP000694701">
    <property type="component" value="Unplaced"/>
</dbReference>
<evidence type="ECO:0000313" key="2">
    <source>
        <dbReference type="Ensembl" id="ENSCCRP00020091285.1"/>
    </source>
</evidence>
<dbReference type="Pfam" id="PF00078">
    <property type="entry name" value="RVT_1"/>
    <property type="match status" value="1"/>
</dbReference>
<evidence type="ECO:0000313" key="3">
    <source>
        <dbReference type="Proteomes" id="UP000694701"/>
    </source>
</evidence>
<sequence>MHPDTPSSGGGITFTSWNVRGLGHVLKRAKVFSHLKSLSTDIVYLQETHIRPTKEKLLRCSWANQIFQSTFSSKARGVAILIRKTVPFRHVSTVSDPNGRFILVTGYIHSFHVTLLNVYGPNFDDPAFFRKIFSSLPDLSDTHLIVGGDFNCVLDSRLDRSAQSNYSSTSSMVLNDLMSSMNLVDIWRLGHPTDRDYSFFSQMHKSFSRIDYFLIDSKLISNVIASKYHNILISDHSPTSLVLDLNYKKQQFTWSLHPSLFSDASFCQYISTKISEFLESNDNSEVTDSTLWETFKVVIRGHIISFESSLKKERRKRLSEIEIELSQLELVYRTSSSPSTLQNILKLKYEYNTILSNQICDQLFKIRQKHFELGDKPHKLLAQQLRGLQASRAIHKIKSKTGDLVIDPKKINDRFREYYEELYRSKAKGNVSDWMEHLRLPKLSAAACEALNSDITTQEILDALKSFPNGKAAGPDGFGIELYKKFSMKVAPLLLRMFNHSFGVQKFPPTLYEANISLLLKEGRDEAEPSSFRPIALLNSDIKIFTKLLANRLNKYISSIIHTDQTGFVPNRYSFFNVRRLMNIMYHKYSKGSKVAALCLDAEKAFDQVEWAYMVKALEEFGFGRQFVSWITMLYAHPSSSILTNQERSLPFRLHRGTRQGCPLSPLLFAIAIEPLAISIRNHASIEPIRLGNVDHHISLYADDVVLFISQPEKSVPVLLDLIKTFGEVSGYTINWQKSEFMSLGADLNTEFLHNLPFKITNRLKYLGVVLPKDPKLIFKMNFLEKLEKLRRDIEKWRTLPLSMVGRINAIKMVSLPRFLYLFQNLPIFLARSFFKSLDSIILPFIWGFKAHRISKTHLHKPGKMGGLGLPNFLHYYWAANARALVYWQEGYNMEVSAETPPWVAIEMSDVKNSSLPALLFSTPRPPATVKMDNMIIFNCLKIWQQIRKDCRLPGTSIHAPVYRNHAFSPSLSDGSFNSWRLKGVVTLKDLYVNKKFATFAQLQNKFSLPATHFFRYLQIRNYVRQCVPNFESLPEDKRIYKLLLGPLDSRKLVSGFVNIFSERTVYATHFLKNSWEEELGMQIGDDVWREGLARIRSCSISTRHQLIQFKVMHRLHYSKTKLHRIFPTISSLCDRCKSAEGSLTHIFWTCPKLNNFWCSIFKWFSDMYSCIFEPDPMIALFGVSPSLLNHRVSMQSTIMYGMVVAKKMILKLWKSDTAPHFRIWLSELIGILHMEKVRYGMMDNLNKFSDIWEPFRNSYLRQS</sequence>
<dbReference type="InterPro" id="IPR036691">
    <property type="entry name" value="Endo/exonu/phosph_ase_sf"/>
</dbReference>
<dbReference type="SUPFAM" id="SSF56219">
    <property type="entry name" value="DNase I-like"/>
    <property type="match status" value="1"/>
</dbReference>
<organism evidence="2 3">
    <name type="scientific">Cyprinus carpio</name>
    <name type="common">Common carp</name>
    <dbReference type="NCBI Taxonomy" id="7962"/>
    <lineage>
        <taxon>Eukaryota</taxon>
        <taxon>Metazoa</taxon>
        <taxon>Chordata</taxon>
        <taxon>Craniata</taxon>
        <taxon>Vertebrata</taxon>
        <taxon>Euteleostomi</taxon>
        <taxon>Actinopterygii</taxon>
        <taxon>Neopterygii</taxon>
        <taxon>Teleostei</taxon>
        <taxon>Ostariophysi</taxon>
        <taxon>Cypriniformes</taxon>
        <taxon>Cyprinidae</taxon>
        <taxon>Cyprininae</taxon>
        <taxon>Cyprinus</taxon>
    </lineage>
</organism>